<gene>
    <name evidence="1" type="ORF">AQJ30_27475</name>
</gene>
<dbReference type="AlphaFoldDB" id="A0A101QRK0"/>
<organism evidence="1 2">
    <name type="scientific">Streptomyces longwoodensis</name>
    <dbReference type="NCBI Taxonomy" id="68231"/>
    <lineage>
        <taxon>Bacteria</taxon>
        <taxon>Bacillati</taxon>
        <taxon>Actinomycetota</taxon>
        <taxon>Actinomycetes</taxon>
        <taxon>Kitasatosporales</taxon>
        <taxon>Streptomycetaceae</taxon>
        <taxon>Streptomyces</taxon>
    </lineage>
</organism>
<protein>
    <submittedName>
        <fullName evidence="1">Uncharacterized protein</fullName>
    </submittedName>
</protein>
<dbReference type="Proteomes" id="UP000053271">
    <property type="component" value="Unassembled WGS sequence"/>
</dbReference>
<name>A0A101QRK0_9ACTN</name>
<dbReference type="STRING" id="68231.AQJ30_27475"/>
<keyword evidence="2" id="KW-1185">Reference proteome</keyword>
<proteinExistence type="predicted"/>
<reference evidence="1 2" key="1">
    <citation type="submission" date="2015-10" db="EMBL/GenBank/DDBJ databases">
        <title>Draft genome sequence of Streptomyces longwoodensis DSM 41677, type strain for the species Streptomyces longwoodensis.</title>
        <authorList>
            <person name="Ruckert C."/>
            <person name="Winkler A."/>
            <person name="Kalinowski J."/>
            <person name="Kampfer P."/>
            <person name="Glaeser S."/>
        </authorList>
    </citation>
    <scope>NUCLEOTIDE SEQUENCE [LARGE SCALE GENOMIC DNA]</scope>
    <source>
        <strain evidence="1 2">DSM 41677</strain>
    </source>
</reference>
<dbReference type="GeneID" id="91428317"/>
<sequence length="71" mass="7926">MTAYDPLFDPNRAPTTPASLDVELAVTRQILEETAGLNIHDDHDMRSAAFALNCRIRSLMAAIEAERGERR</sequence>
<evidence type="ECO:0000313" key="2">
    <source>
        <dbReference type="Proteomes" id="UP000053271"/>
    </source>
</evidence>
<accession>A0A101QRK0</accession>
<comment type="caution">
    <text evidence="1">The sequence shown here is derived from an EMBL/GenBank/DDBJ whole genome shotgun (WGS) entry which is preliminary data.</text>
</comment>
<evidence type="ECO:0000313" key="1">
    <source>
        <dbReference type="EMBL" id="KUN34815.1"/>
    </source>
</evidence>
<dbReference type="RefSeq" id="WP_067239360.1">
    <property type="nucleotide sequence ID" value="NZ_KQ948560.1"/>
</dbReference>
<dbReference type="EMBL" id="LMWS01000035">
    <property type="protein sequence ID" value="KUN34815.1"/>
    <property type="molecule type" value="Genomic_DNA"/>
</dbReference>